<name>A0ABQ1J2C6_9SPHN</name>
<evidence type="ECO:0000313" key="2">
    <source>
        <dbReference type="EMBL" id="GGB58378.1"/>
    </source>
</evidence>
<sequence length="167" mass="17611">MQLPEPVPSAMPRLARTSVLAISFAAMVLLAGLLRQTGEAIGGLLDLTMTDASARALLAQYSPWQRDVHAHATLIYDGLYPLAYGAFFAGLAIRLGGGSARWVAFVMLAGMLTDYAENIVQLLALSGRGDLLGTKTVLTPLKFALTGAAILSTLMIAARAGLRALRL</sequence>
<accession>A0ABQ1J2C6</accession>
<gene>
    <name evidence="2" type="ORF">GCM10010833_11450</name>
</gene>
<organism evidence="2 3">
    <name type="scientific">Blastomonas aquatica</name>
    <dbReference type="NCBI Taxonomy" id="1510276"/>
    <lineage>
        <taxon>Bacteria</taxon>
        <taxon>Pseudomonadati</taxon>
        <taxon>Pseudomonadota</taxon>
        <taxon>Alphaproteobacteria</taxon>
        <taxon>Sphingomonadales</taxon>
        <taxon>Sphingomonadaceae</taxon>
        <taxon>Blastomonas</taxon>
    </lineage>
</organism>
<reference evidence="3" key="1">
    <citation type="journal article" date="2019" name="Int. J. Syst. Evol. Microbiol.">
        <title>The Global Catalogue of Microorganisms (GCM) 10K type strain sequencing project: providing services to taxonomists for standard genome sequencing and annotation.</title>
        <authorList>
            <consortium name="The Broad Institute Genomics Platform"/>
            <consortium name="The Broad Institute Genome Sequencing Center for Infectious Disease"/>
            <person name="Wu L."/>
            <person name="Ma J."/>
        </authorList>
    </citation>
    <scope>NUCLEOTIDE SEQUENCE [LARGE SCALE GENOMIC DNA]</scope>
    <source>
        <strain evidence="3">CGMCC 1.12851</strain>
    </source>
</reference>
<proteinExistence type="predicted"/>
<feature type="transmembrane region" description="Helical" evidence="1">
    <location>
        <begin position="102"/>
        <end position="123"/>
    </location>
</feature>
<keyword evidence="3" id="KW-1185">Reference proteome</keyword>
<feature type="transmembrane region" description="Helical" evidence="1">
    <location>
        <begin position="143"/>
        <end position="162"/>
    </location>
</feature>
<keyword evidence="1" id="KW-0472">Membrane</keyword>
<evidence type="ECO:0000313" key="3">
    <source>
        <dbReference type="Proteomes" id="UP000614261"/>
    </source>
</evidence>
<feature type="transmembrane region" description="Helical" evidence="1">
    <location>
        <begin position="78"/>
        <end position="95"/>
    </location>
</feature>
<protein>
    <submittedName>
        <fullName evidence="2">Uncharacterized protein</fullName>
    </submittedName>
</protein>
<keyword evidence="1" id="KW-1133">Transmembrane helix</keyword>
<comment type="caution">
    <text evidence="2">The sequence shown here is derived from an EMBL/GenBank/DDBJ whole genome shotgun (WGS) entry which is preliminary data.</text>
</comment>
<evidence type="ECO:0000256" key="1">
    <source>
        <dbReference type="SAM" id="Phobius"/>
    </source>
</evidence>
<dbReference type="EMBL" id="BMGD01000002">
    <property type="protein sequence ID" value="GGB58378.1"/>
    <property type="molecule type" value="Genomic_DNA"/>
</dbReference>
<keyword evidence="1" id="KW-0812">Transmembrane</keyword>
<dbReference type="Proteomes" id="UP000614261">
    <property type="component" value="Unassembled WGS sequence"/>
</dbReference>